<feature type="compositionally biased region" description="Acidic residues" evidence="1">
    <location>
        <begin position="81"/>
        <end position="90"/>
    </location>
</feature>
<feature type="region of interest" description="Disordered" evidence="1">
    <location>
        <begin position="1"/>
        <end position="28"/>
    </location>
</feature>
<evidence type="ECO:0000256" key="1">
    <source>
        <dbReference type="SAM" id="MobiDB-lite"/>
    </source>
</evidence>
<dbReference type="Proteomes" id="UP000233551">
    <property type="component" value="Unassembled WGS sequence"/>
</dbReference>
<feature type="compositionally biased region" description="Basic and acidic residues" evidence="1">
    <location>
        <begin position="68"/>
        <end position="80"/>
    </location>
</feature>
<feature type="region of interest" description="Disordered" evidence="1">
    <location>
        <begin position="44"/>
        <end position="63"/>
    </location>
</feature>
<organism evidence="2 3">
    <name type="scientific">Punica granatum</name>
    <name type="common">Pomegranate</name>
    <dbReference type="NCBI Taxonomy" id="22663"/>
    <lineage>
        <taxon>Eukaryota</taxon>
        <taxon>Viridiplantae</taxon>
        <taxon>Streptophyta</taxon>
        <taxon>Embryophyta</taxon>
        <taxon>Tracheophyta</taxon>
        <taxon>Spermatophyta</taxon>
        <taxon>Magnoliopsida</taxon>
        <taxon>eudicotyledons</taxon>
        <taxon>Gunneridae</taxon>
        <taxon>Pentapetalae</taxon>
        <taxon>rosids</taxon>
        <taxon>malvids</taxon>
        <taxon>Myrtales</taxon>
        <taxon>Lythraceae</taxon>
        <taxon>Punica</taxon>
    </lineage>
</organism>
<protein>
    <submittedName>
        <fullName evidence="2">Uncharacterized protein</fullName>
    </submittedName>
</protein>
<accession>A0A2I0KTS4</accession>
<comment type="caution">
    <text evidence="2">The sequence shown here is derived from an EMBL/GenBank/DDBJ whole genome shotgun (WGS) entry which is preliminary data.</text>
</comment>
<evidence type="ECO:0000313" key="2">
    <source>
        <dbReference type="EMBL" id="PKI71858.1"/>
    </source>
</evidence>
<reference evidence="2 3" key="1">
    <citation type="submission" date="2017-11" db="EMBL/GenBank/DDBJ databases">
        <title>De-novo sequencing of pomegranate (Punica granatum L.) genome.</title>
        <authorList>
            <person name="Akparov Z."/>
            <person name="Amiraslanov A."/>
            <person name="Hajiyeva S."/>
            <person name="Abbasov M."/>
            <person name="Kaur K."/>
            <person name="Hamwieh A."/>
            <person name="Solovyev V."/>
            <person name="Salamov A."/>
            <person name="Braich B."/>
            <person name="Kosarev P."/>
            <person name="Mahmoud A."/>
            <person name="Hajiyev E."/>
            <person name="Babayeva S."/>
            <person name="Izzatullayeva V."/>
            <person name="Mammadov A."/>
            <person name="Mammadov A."/>
            <person name="Sharifova S."/>
            <person name="Ojaghi J."/>
            <person name="Eynullazada K."/>
            <person name="Bayramov B."/>
            <person name="Abdulazimova A."/>
            <person name="Shahmuradov I."/>
        </authorList>
    </citation>
    <scope>NUCLEOTIDE SEQUENCE [LARGE SCALE GENOMIC DNA]</scope>
    <source>
        <strain evidence="3">cv. AG2017</strain>
        <tissue evidence="2">Leaf</tissue>
    </source>
</reference>
<feature type="compositionally biased region" description="Basic and acidic residues" evidence="1">
    <location>
        <begin position="9"/>
        <end position="18"/>
    </location>
</feature>
<dbReference type="STRING" id="22663.A0A2I0KTS4"/>
<dbReference type="EMBL" id="PGOL01000355">
    <property type="protein sequence ID" value="PKI71858.1"/>
    <property type="molecule type" value="Genomic_DNA"/>
</dbReference>
<evidence type="ECO:0000313" key="3">
    <source>
        <dbReference type="Proteomes" id="UP000233551"/>
    </source>
</evidence>
<dbReference type="PANTHER" id="PTHR31973">
    <property type="entry name" value="POLYPROTEIN, PUTATIVE-RELATED"/>
    <property type="match status" value="1"/>
</dbReference>
<proteinExistence type="predicted"/>
<gene>
    <name evidence="2" type="ORF">CRG98_007717</name>
</gene>
<feature type="region of interest" description="Disordered" evidence="1">
    <location>
        <begin position="68"/>
        <end position="95"/>
    </location>
</feature>
<sequence>MKKRKQKEKGKEKVQEVSKHKRPSYKSKDMFKMTIQTDVVVDHDDTIPASPASPPANLADDVEETPAMDDRLSDGYKSEELESLVEDSDEKNDKFPMYNAEDSLTEEITIGMDFENLDVFKMAVRNTNIAVGREVNFMKNDKTNTYQVMTYDLEHTCGRRIENKLATREWVANKFIPRLRTQPNMSAQQVFEFFIHTYQVKLHDAMVFKATKLAKQKCEGEEREQYAMLRDYVHEILRSNPGSTILLQVQLETHEFERLYICLEACKRGFQEGCRPIIGLDGCFLKGYYDGQLLSAVPQMLTFAEASFFQPMTAPPMRPHPVRPPQVRPHHTPITAHTMEAASSGTAARFATYFQPRGPPPN</sequence>
<name>A0A2I0KTS4_PUNGR</name>
<dbReference type="AlphaFoldDB" id="A0A2I0KTS4"/>
<dbReference type="PANTHER" id="PTHR31973:SF187">
    <property type="entry name" value="MUTATOR TRANSPOSASE MUDRA PROTEIN"/>
    <property type="match status" value="1"/>
</dbReference>
<keyword evidence="3" id="KW-1185">Reference proteome</keyword>